<evidence type="ECO:0000256" key="2">
    <source>
        <dbReference type="HAMAP-Rule" id="MF_00048"/>
    </source>
</evidence>
<dbReference type="InterPro" id="IPR011856">
    <property type="entry name" value="tRNA_endonuc-like_dom_sf"/>
</dbReference>
<dbReference type="Proteomes" id="UP000617951">
    <property type="component" value="Unassembled WGS sequence"/>
</dbReference>
<dbReference type="RefSeq" id="WP_249279564.1">
    <property type="nucleotide sequence ID" value="NZ_JACRSS010000001.1"/>
</dbReference>
<dbReference type="HAMAP" id="MF_00048">
    <property type="entry name" value="UPF0102"/>
    <property type="match status" value="1"/>
</dbReference>
<dbReference type="NCBIfam" id="NF009154">
    <property type="entry name" value="PRK12497.3-3"/>
    <property type="match status" value="1"/>
</dbReference>
<dbReference type="InterPro" id="IPR003509">
    <property type="entry name" value="UPF0102_YraN-like"/>
</dbReference>
<protein>
    <recommendedName>
        <fullName evidence="2">UPF0102 protein H8693_01910</fullName>
    </recommendedName>
</protein>
<dbReference type="GO" id="GO:0003676">
    <property type="term" value="F:nucleic acid binding"/>
    <property type="evidence" value="ECO:0007669"/>
    <property type="project" value="InterPro"/>
</dbReference>
<dbReference type="NCBIfam" id="TIGR00252">
    <property type="entry name" value="YraN family protein"/>
    <property type="match status" value="1"/>
</dbReference>
<keyword evidence="4" id="KW-1185">Reference proteome</keyword>
<gene>
    <name evidence="3" type="ORF">H8693_01910</name>
</gene>
<organism evidence="3 4">
    <name type="scientific">Guopingia tenuis</name>
    <dbReference type="NCBI Taxonomy" id="2763656"/>
    <lineage>
        <taxon>Bacteria</taxon>
        <taxon>Bacillati</taxon>
        <taxon>Bacillota</taxon>
        <taxon>Clostridia</taxon>
        <taxon>Christensenellales</taxon>
        <taxon>Christensenellaceae</taxon>
        <taxon>Guopingia</taxon>
    </lineage>
</organism>
<evidence type="ECO:0000313" key="3">
    <source>
        <dbReference type="EMBL" id="MBC8537685.1"/>
    </source>
</evidence>
<reference evidence="3" key="1">
    <citation type="submission" date="2020-08" db="EMBL/GenBank/DDBJ databases">
        <title>Genome public.</title>
        <authorList>
            <person name="Liu C."/>
            <person name="Sun Q."/>
        </authorList>
    </citation>
    <scope>NUCLEOTIDE SEQUENCE</scope>
    <source>
        <strain evidence="3">NSJ-63</strain>
    </source>
</reference>
<accession>A0A926DEZ8</accession>
<comment type="caution">
    <text evidence="3">The sequence shown here is derived from an EMBL/GenBank/DDBJ whole genome shotgun (WGS) entry which is preliminary data.</text>
</comment>
<dbReference type="NCBIfam" id="NF009150">
    <property type="entry name" value="PRK12497.1-3"/>
    <property type="match status" value="1"/>
</dbReference>
<comment type="similarity">
    <text evidence="1 2">Belongs to the UPF0102 family.</text>
</comment>
<dbReference type="Gene3D" id="3.40.1350.10">
    <property type="match status" value="1"/>
</dbReference>
<name>A0A926DEZ8_9FIRM</name>
<proteinExistence type="inferred from homology"/>
<dbReference type="InterPro" id="IPR011335">
    <property type="entry name" value="Restrct_endonuc-II-like"/>
</dbReference>
<dbReference type="PANTHER" id="PTHR34039:SF1">
    <property type="entry name" value="UPF0102 PROTEIN YRAN"/>
    <property type="match status" value="1"/>
</dbReference>
<dbReference type="CDD" id="cd20736">
    <property type="entry name" value="PoNe_Nuclease"/>
    <property type="match status" value="1"/>
</dbReference>
<dbReference type="Pfam" id="PF02021">
    <property type="entry name" value="UPF0102"/>
    <property type="match status" value="1"/>
</dbReference>
<dbReference type="PANTHER" id="PTHR34039">
    <property type="entry name" value="UPF0102 PROTEIN YRAN"/>
    <property type="match status" value="1"/>
</dbReference>
<sequence>MTRERKNTGDLGEALAARYLESRGMRILERKYTIRGGEIDLIAKDGAYTVFVEVKTRRSAAYGTGAESITPRKMAALWRTAEQYAQKHQLLDAPMRFDVVDIFLQRNGNPEITYIKNADIHA</sequence>
<dbReference type="EMBL" id="JACRSS010000001">
    <property type="protein sequence ID" value="MBC8537685.1"/>
    <property type="molecule type" value="Genomic_DNA"/>
</dbReference>
<dbReference type="AlphaFoldDB" id="A0A926DEZ8"/>
<evidence type="ECO:0000256" key="1">
    <source>
        <dbReference type="ARBA" id="ARBA00006738"/>
    </source>
</evidence>
<dbReference type="SUPFAM" id="SSF52980">
    <property type="entry name" value="Restriction endonuclease-like"/>
    <property type="match status" value="1"/>
</dbReference>
<evidence type="ECO:0000313" key="4">
    <source>
        <dbReference type="Proteomes" id="UP000617951"/>
    </source>
</evidence>